<accession>A0A1Y3BNW5</accession>
<feature type="transmembrane region" description="Helical" evidence="1">
    <location>
        <begin position="87"/>
        <end position="104"/>
    </location>
</feature>
<dbReference type="OrthoDB" id="2149840at2759"/>
<dbReference type="PANTHER" id="PTHR31061">
    <property type="entry name" value="LD22376P"/>
    <property type="match status" value="1"/>
</dbReference>
<dbReference type="Proteomes" id="UP000194236">
    <property type="component" value="Unassembled WGS sequence"/>
</dbReference>
<reference evidence="2 3" key="1">
    <citation type="submission" date="2017-03" db="EMBL/GenBank/DDBJ databases">
        <title>Genome Survey of Euroglyphus maynei.</title>
        <authorList>
            <person name="Arlian L.G."/>
            <person name="Morgan M.S."/>
            <person name="Rider S.D."/>
        </authorList>
    </citation>
    <scope>NUCLEOTIDE SEQUENCE [LARGE SCALE GENOMIC DNA]</scope>
    <source>
        <strain evidence="2">Arlian Lab</strain>
        <tissue evidence="2">Whole body</tissue>
    </source>
</reference>
<feature type="non-terminal residue" evidence="2">
    <location>
        <position position="121"/>
    </location>
</feature>
<name>A0A1Y3BNW5_EURMA</name>
<evidence type="ECO:0000313" key="2">
    <source>
        <dbReference type="EMBL" id="OTF81638.1"/>
    </source>
</evidence>
<evidence type="ECO:0000313" key="3">
    <source>
        <dbReference type="Proteomes" id="UP000194236"/>
    </source>
</evidence>
<keyword evidence="3" id="KW-1185">Reference proteome</keyword>
<protein>
    <submittedName>
        <fullName evidence="2">Heparan-alpha-glucosaminide N-acetyltransferase-like protein</fullName>
    </submittedName>
</protein>
<dbReference type="AlphaFoldDB" id="A0A1Y3BNW5"/>
<proteinExistence type="predicted"/>
<keyword evidence="2" id="KW-0808">Transferase</keyword>
<organism evidence="2 3">
    <name type="scientific">Euroglyphus maynei</name>
    <name type="common">Mayne's house dust mite</name>
    <dbReference type="NCBI Taxonomy" id="6958"/>
    <lineage>
        <taxon>Eukaryota</taxon>
        <taxon>Metazoa</taxon>
        <taxon>Ecdysozoa</taxon>
        <taxon>Arthropoda</taxon>
        <taxon>Chelicerata</taxon>
        <taxon>Arachnida</taxon>
        <taxon>Acari</taxon>
        <taxon>Acariformes</taxon>
        <taxon>Sarcoptiformes</taxon>
        <taxon>Astigmata</taxon>
        <taxon>Psoroptidia</taxon>
        <taxon>Analgoidea</taxon>
        <taxon>Pyroglyphidae</taxon>
        <taxon>Pyroglyphinae</taxon>
        <taxon>Euroglyphus</taxon>
    </lineage>
</organism>
<dbReference type="GO" id="GO:0016740">
    <property type="term" value="F:transferase activity"/>
    <property type="evidence" value="ECO:0007669"/>
    <property type="project" value="UniProtKB-KW"/>
</dbReference>
<dbReference type="PANTHER" id="PTHR31061:SF24">
    <property type="entry name" value="LD22376P"/>
    <property type="match status" value="1"/>
</dbReference>
<keyword evidence="1" id="KW-1133">Transmembrane helix</keyword>
<gene>
    <name evidence="2" type="ORF">BLA29_012697</name>
</gene>
<evidence type="ECO:0000256" key="1">
    <source>
        <dbReference type="SAM" id="Phobius"/>
    </source>
</evidence>
<feature type="transmembrane region" description="Helical" evidence="1">
    <location>
        <begin position="12"/>
        <end position="29"/>
    </location>
</feature>
<keyword evidence="1" id="KW-0472">Membrane</keyword>
<comment type="caution">
    <text evidence="2">The sequence shown here is derived from an EMBL/GenBank/DDBJ whole genome shotgun (WGS) entry which is preliminary data.</text>
</comment>
<sequence>MLESGENQWISALIVIIVYLIAIFALVYGHQSLMKIWENYCNRHSTSSPPSSLSRHADSPTFVQPEFVVPPPPSSIRQSNRFHSIDAFRGMAIMLMIFVNYGAGQYKSLQHVPWDGFHLAD</sequence>
<keyword evidence="1" id="KW-0812">Transmembrane</keyword>
<dbReference type="EMBL" id="MUJZ01012546">
    <property type="protein sequence ID" value="OTF81638.1"/>
    <property type="molecule type" value="Genomic_DNA"/>
</dbReference>